<evidence type="ECO:0000256" key="2">
    <source>
        <dbReference type="ARBA" id="ARBA00010212"/>
    </source>
</evidence>
<keyword evidence="8 9" id="KW-0472">Membrane</keyword>
<sequence>MKTERRGLILSAVMSLVLGSVALVASVVTGSQVILLDGLFNLIYSVMAFFSVRVATLLAVPDNEKYPFGFAYFESLVNAAKGLLILGVGLLALGDSVLVLLAGGREITAGLAIVYAVFATVASLVSMILLRRLRRHTSSPLVEADYANWRINTTISASVLIAFCLIPVADMSGWSALTPYVDPLMVAVVVVLFCLSAPFRMASEAIKELLNRAPPSRIRHPVQSAVEDVLGHWPVSDFSLRMVRPGRTLYLVIYVVLPEDSHVSDLKTLDRLREQLDSGVRAICSPLILDVVFTADSRWVVPTNGYQ</sequence>
<dbReference type="Gene3D" id="1.20.1510.10">
    <property type="entry name" value="Cation efflux protein transmembrane domain"/>
    <property type="match status" value="1"/>
</dbReference>
<keyword evidence="7 9" id="KW-1133">Transmembrane helix</keyword>
<keyword evidence="3" id="KW-0813">Transport</keyword>
<feature type="transmembrane region" description="Helical" evidence="9">
    <location>
        <begin position="151"/>
        <end position="169"/>
    </location>
</feature>
<evidence type="ECO:0000259" key="10">
    <source>
        <dbReference type="Pfam" id="PF01545"/>
    </source>
</evidence>
<keyword evidence="6" id="KW-0864">Zinc transport</keyword>
<dbReference type="NCBIfam" id="TIGR01297">
    <property type="entry name" value="CDF"/>
    <property type="match status" value="1"/>
</dbReference>
<evidence type="ECO:0000256" key="7">
    <source>
        <dbReference type="ARBA" id="ARBA00022989"/>
    </source>
</evidence>
<feature type="transmembrane region" description="Helical" evidence="9">
    <location>
        <begin position="184"/>
        <end position="202"/>
    </location>
</feature>
<dbReference type="InterPro" id="IPR050291">
    <property type="entry name" value="CDF_Transporter"/>
</dbReference>
<keyword evidence="4" id="KW-0408">Iron</keyword>
<comment type="similarity">
    <text evidence="2">Belongs to the cation diffusion facilitator (CDF) transporter (TC 2.A.4) family. FieF subfamily.</text>
</comment>
<evidence type="ECO:0000256" key="4">
    <source>
        <dbReference type="ARBA" id="ARBA00022496"/>
    </source>
</evidence>
<dbReference type="GO" id="GO:0015086">
    <property type="term" value="F:cadmium ion transmembrane transporter activity"/>
    <property type="evidence" value="ECO:0007669"/>
    <property type="project" value="TreeGrafter"/>
</dbReference>
<dbReference type="GO" id="GO:0015093">
    <property type="term" value="F:ferrous iron transmembrane transporter activity"/>
    <property type="evidence" value="ECO:0007669"/>
    <property type="project" value="TreeGrafter"/>
</dbReference>
<organism evidence="11 12">
    <name type="scientific">Halospina denitrificans</name>
    <dbReference type="NCBI Taxonomy" id="332522"/>
    <lineage>
        <taxon>Bacteria</taxon>
        <taxon>Pseudomonadati</taxon>
        <taxon>Pseudomonadota</taxon>
        <taxon>Gammaproteobacteria</taxon>
        <taxon>Halospina</taxon>
    </lineage>
</organism>
<comment type="subcellular location">
    <subcellularLocation>
        <location evidence="1">Membrane</location>
        <topology evidence="1">Multi-pass membrane protein</topology>
    </subcellularLocation>
</comment>
<evidence type="ECO:0000256" key="1">
    <source>
        <dbReference type="ARBA" id="ARBA00004141"/>
    </source>
</evidence>
<dbReference type="InterPro" id="IPR002524">
    <property type="entry name" value="Cation_efflux"/>
</dbReference>
<dbReference type="Proteomes" id="UP000295830">
    <property type="component" value="Unassembled WGS sequence"/>
</dbReference>
<protein>
    <submittedName>
        <fullName evidence="11">Cation diffusion facilitator family transporter</fullName>
    </submittedName>
</protein>
<evidence type="ECO:0000313" key="11">
    <source>
        <dbReference type="EMBL" id="TDT37798.1"/>
    </source>
</evidence>
<feature type="transmembrane region" description="Helical" evidence="9">
    <location>
        <begin position="82"/>
        <end position="103"/>
    </location>
</feature>
<feature type="transmembrane region" description="Helical" evidence="9">
    <location>
        <begin position="42"/>
        <end position="61"/>
    </location>
</feature>
<feature type="domain" description="Cation efflux protein transmembrane" evidence="10">
    <location>
        <begin position="8"/>
        <end position="210"/>
    </location>
</feature>
<dbReference type="OrthoDB" id="268546at2"/>
<dbReference type="GO" id="GO:0006882">
    <property type="term" value="P:intracellular zinc ion homeostasis"/>
    <property type="evidence" value="ECO:0007669"/>
    <property type="project" value="TreeGrafter"/>
</dbReference>
<dbReference type="RefSeq" id="WP_133736989.1">
    <property type="nucleotide sequence ID" value="NZ_SOAX01000007.1"/>
</dbReference>
<evidence type="ECO:0000256" key="5">
    <source>
        <dbReference type="ARBA" id="ARBA00022692"/>
    </source>
</evidence>
<keyword evidence="12" id="KW-1185">Reference proteome</keyword>
<gene>
    <name evidence="11" type="ORF">DES49_2758</name>
</gene>
<dbReference type="InterPro" id="IPR027469">
    <property type="entry name" value="Cation_efflux_TMD_sf"/>
</dbReference>
<keyword evidence="6" id="KW-0862">Zinc</keyword>
<dbReference type="PANTHER" id="PTHR43840:SF15">
    <property type="entry name" value="MITOCHONDRIAL METAL TRANSPORTER 1-RELATED"/>
    <property type="match status" value="1"/>
</dbReference>
<name>A0A4V6Q2I1_9GAMM</name>
<dbReference type="GO" id="GO:0005886">
    <property type="term" value="C:plasma membrane"/>
    <property type="evidence" value="ECO:0007669"/>
    <property type="project" value="TreeGrafter"/>
</dbReference>
<evidence type="ECO:0000256" key="8">
    <source>
        <dbReference type="ARBA" id="ARBA00023136"/>
    </source>
</evidence>
<keyword evidence="6" id="KW-0406">Ion transport</keyword>
<dbReference type="SUPFAM" id="SSF161111">
    <property type="entry name" value="Cation efflux protein transmembrane domain-like"/>
    <property type="match status" value="1"/>
</dbReference>
<evidence type="ECO:0000256" key="9">
    <source>
        <dbReference type="SAM" id="Phobius"/>
    </source>
</evidence>
<dbReference type="AlphaFoldDB" id="A0A4V6Q2I1"/>
<comment type="caution">
    <text evidence="11">The sequence shown here is derived from an EMBL/GenBank/DDBJ whole genome shotgun (WGS) entry which is preliminary data.</text>
</comment>
<keyword evidence="5 9" id="KW-0812">Transmembrane</keyword>
<proteinExistence type="inferred from homology"/>
<dbReference type="Pfam" id="PF01545">
    <property type="entry name" value="Cation_efflux"/>
    <property type="match status" value="1"/>
</dbReference>
<keyword evidence="4" id="KW-0410">Iron transport</keyword>
<accession>A0A4V6Q2I1</accession>
<dbReference type="GO" id="GO:0015341">
    <property type="term" value="F:zinc efflux antiporter activity"/>
    <property type="evidence" value="ECO:0007669"/>
    <property type="project" value="TreeGrafter"/>
</dbReference>
<reference evidence="11 12" key="1">
    <citation type="submission" date="2019-03" db="EMBL/GenBank/DDBJ databases">
        <title>Genomic Encyclopedia of Type Strains, Phase IV (KMG-IV): sequencing the most valuable type-strain genomes for metagenomic binning, comparative biology and taxonomic classification.</title>
        <authorList>
            <person name="Goeker M."/>
        </authorList>
    </citation>
    <scope>NUCLEOTIDE SEQUENCE [LARGE SCALE GENOMIC DNA]</scope>
    <source>
        <strain evidence="11 12">DSM 15505</strain>
    </source>
</reference>
<evidence type="ECO:0000313" key="12">
    <source>
        <dbReference type="Proteomes" id="UP000295830"/>
    </source>
</evidence>
<dbReference type="PANTHER" id="PTHR43840">
    <property type="entry name" value="MITOCHONDRIAL METAL TRANSPORTER 1-RELATED"/>
    <property type="match status" value="1"/>
</dbReference>
<dbReference type="InterPro" id="IPR058533">
    <property type="entry name" value="Cation_efflux_TM"/>
</dbReference>
<feature type="transmembrane region" description="Helical" evidence="9">
    <location>
        <begin position="109"/>
        <end position="130"/>
    </location>
</feature>
<evidence type="ECO:0000256" key="3">
    <source>
        <dbReference type="ARBA" id="ARBA00022448"/>
    </source>
</evidence>
<evidence type="ECO:0000256" key="6">
    <source>
        <dbReference type="ARBA" id="ARBA00022906"/>
    </source>
</evidence>
<dbReference type="EMBL" id="SOAX01000007">
    <property type="protein sequence ID" value="TDT37798.1"/>
    <property type="molecule type" value="Genomic_DNA"/>
</dbReference>